<dbReference type="EMBL" id="PUHY01000015">
    <property type="protein sequence ID" value="PQO29636.1"/>
    <property type="molecule type" value="Genomic_DNA"/>
</dbReference>
<sequence length="218" mass="24006">MIRCLSVCLFLIASTTNISMVSAQTAKPDNPQKLNLDLIVVTHRTEGSTAKKDAELATAVEEVVKKHESHPLSRLQDAISDVLPESGEKVASDVNSFSLKSFNDLEQWVKFGTSHPVRNVQSPYGNVETRLLMGETEVKATPWILDEERFGIGVTVLRHLPAYALPQRTRAVEGVSVESLSFTSNTLLNANEAAVINTYRHRDAKLGLTIIVIARVSR</sequence>
<comment type="caution">
    <text evidence="2">The sequence shown here is derived from an EMBL/GenBank/DDBJ whole genome shotgun (WGS) entry which is preliminary data.</text>
</comment>
<proteinExistence type="predicted"/>
<name>A0A2S8FBU4_9BACT</name>
<gene>
    <name evidence="2" type="ORF">C5Y83_26640</name>
</gene>
<accession>A0A2S8FBU4</accession>
<keyword evidence="1" id="KW-0732">Signal</keyword>
<dbReference type="RefSeq" id="WP_105332830.1">
    <property type="nucleotide sequence ID" value="NZ_PUHY01000015.1"/>
</dbReference>
<feature type="signal peptide" evidence="1">
    <location>
        <begin position="1"/>
        <end position="23"/>
    </location>
</feature>
<dbReference type="Proteomes" id="UP000238322">
    <property type="component" value="Unassembled WGS sequence"/>
</dbReference>
<evidence type="ECO:0000313" key="3">
    <source>
        <dbReference type="Proteomes" id="UP000238322"/>
    </source>
</evidence>
<feature type="chain" id="PRO_5015642690" evidence="1">
    <location>
        <begin position="24"/>
        <end position="218"/>
    </location>
</feature>
<protein>
    <submittedName>
        <fullName evidence="2">Uncharacterized protein</fullName>
    </submittedName>
</protein>
<organism evidence="2 3">
    <name type="scientific">Blastopirellula marina</name>
    <dbReference type="NCBI Taxonomy" id="124"/>
    <lineage>
        <taxon>Bacteria</taxon>
        <taxon>Pseudomonadati</taxon>
        <taxon>Planctomycetota</taxon>
        <taxon>Planctomycetia</taxon>
        <taxon>Pirellulales</taxon>
        <taxon>Pirellulaceae</taxon>
        <taxon>Blastopirellula</taxon>
    </lineage>
</organism>
<evidence type="ECO:0000256" key="1">
    <source>
        <dbReference type="SAM" id="SignalP"/>
    </source>
</evidence>
<dbReference type="OrthoDB" id="285822at2"/>
<reference evidence="2 3" key="1">
    <citation type="submission" date="2018-02" db="EMBL/GenBank/DDBJ databases">
        <title>Comparative genomes isolates from brazilian mangrove.</title>
        <authorList>
            <person name="Araujo J.E."/>
            <person name="Taketani R.G."/>
            <person name="Silva M.C.P."/>
            <person name="Loureco M.V."/>
            <person name="Andreote F.D."/>
        </authorList>
    </citation>
    <scope>NUCLEOTIDE SEQUENCE [LARGE SCALE GENOMIC DNA]</scope>
    <source>
        <strain evidence="2 3">Hex-1 MGV</strain>
    </source>
</reference>
<dbReference type="AlphaFoldDB" id="A0A2S8FBU4"/>
<evidence type="ECO:0000313" key="2">
    <source>
        <dbReference type="EMBL" id="PQO29636.1"/>
    </source>
</evidence>